<protein>
    <submittedName>
        <fullName evidence="1">Oxidoreductase</fullName>
    </submittedName>
</protein>
<name>A0AAE1I1P1_9NEOP</name>
<dbReference type="EMBL" id="JAHWGI010001431">
    <property type="protein sequence ID" value="KAK3931887.1"/>
    <property type="molecule type" value="Genomic_DNA"/>
</dbReference>
<evidence type="ECO:0000313" key="2">
    <source>
        <dbReference type="Proteomes" id="UP001219518"/>
    </source>
</evidence>
<dbReference type="Proteomes" id="UP001219518">
    <property type="component" value="Unassembled WGS sequence"/>
</dbReference>
<reference evidence="1" key="1">
    <citation type="submission" date="2021-07" db="EMBL/GenBank/DDBJ databases">
        <authorList>
            <person name="Catto M.A."/>
            <person name="Jacobson A."/>
            <person name="Kennedy G."/>
            <person name="Labadie P."/>
            <person name="Hunt B.G."/>
            <person name="Srinivasan R."/>
        </authorList>
    </citation>
    <scope>NUCLEOTIDE SEQUENCE</scope>
    <source>
        <strain evidence="1">PL_HMW_Pooled</strain>
        <tissue evidence="1">Head</tissue>
    </source>
</reference>
<proteinExistence type="predicted"/>
<organism evidence="1 2">
    <name type="scientific">Frankliniella fusca</name>
    <dbReference type="NCBI Taxonomy" id="407009"/>
    <lineage>
        <taxon>Eukaryota</taxon>
        <taxon>Metazoa</taxon>
        <taxon>Ecdysozoa</taxon>
        <taxon>Arthropoda</taxon>
        <taxon>Hexapoda</taxon>
        <taxon>Insecta</taxon>
        <taxon>Pterygota</taxon>
        <taxon>Neoptera</taxon>
        <taxon>Paraneoptera</taxon>
        <taxon>Thysanoptera</taxon>
        <taxon>Terebrantia</taxon>
        <taxon>Thripoidea</taxon>
        <taxon>Thripidae</taxon>
        <taxon>Frankliniella</taxon>
    </lineage>
</organism>
<sequence>MYSHRQQVASPSWKRLPKIVTEKTNLAHLKSAIFSDLLCWLNINSDGESSRGQWICFYHRSESSWHNIFSLLQNY</sequence>
<accession>A0AAE1I1P1</accession>
<keyword evidence="2" id="KW-1185">Reference proteome</keyword>
<evidence type="ECO:0000313" key="1">
    <source>
        <dbReference type="EMBL" id="KAK3931887.1"/>
    </source>
</evidence>
<reference evidence="1" key="2">
    <citation type="journal article" date="2023" name="BMC Genomics">
        <title>Pest status, molecular evolution, and epigenetic factors derived from the genome assembly of Frankliniella fusca, a thysanopteran phytovirus vector.</title>
        <authorList>
            <person name="Catto M.A."/>
            <person name="Labadie P.E."/>
            <person name="Jacobson A.L."/>
            <person name="Kennedy G.G."/>
            <person name="Srinivasan R."/>
            <person name="Hunt B.G."/>
        </authorList>
    </citation>
    <scope>NUCLEOTIDE SEQUENCE</scope>
    <source>
        <strain evidence="1">PL_HMW_Pooled</strain>
    </source>
</reference>
<gene>
    <name evidence="1" type="ORF">KUF71_010655</name>
</gene>
<dbReference type="AlphaFoldDB" id="A0AAE1I1P1"/>
<comment type="caution">
    <text evidence="1">The sequence shown here is derived from an EMBL/GenBank/DDBJ whole genome shotgun (WGS) entry which is preliminary data.</text>
</comment>